<dbReference type="Pfam" id="PF00643">
    <property type="entry name" value="zf-B_box"/>
    <property type="match status" value="1"/>
</dbReference>
<proteinExistence type="predicted"/>
<dbReference type="SUPFAM" id="SSF57845">
    <property type="entry name" value="B-box zinc-binding domain"/>
    <property type="match status" value="1"/>
</dbReference>
<organism evidence="2 3">
    <name type="scientific">Pocillopora damicornis</name>
    <name type="common">Cauliflower coral</name>
    <name type="synonym">Millepora damicornis</name>
    <dbReference type="NCBI Taxonomy" id="46731"/>
    <lineage>
        <taxon>Eukaryota</taxon>
        <taxon>Metazoa</taxon>
        <taxon>Cnidaria</taxon>
        <taxon>Anthozoa</taxon>
        <taxon>Hexacorallia</taxon>
        <taxon>Scleractinia</taxon>
        <taxon>Astrocoeniina</taxon>
        <taxon>Pocilloporidae</taxon>
        <taxon>Pocillopora</taxon>
    </lineage>
</organism>
<dbReference type="EMBL" id="RCHS01002678">
    <property type="protein sequence ID" value="RMX46546.1"/>
    <property type="molecule type" value="Genomic_DNA"/>
</dbReference>
<evidence type="ECO:0000313" key="3">
    <source>
        <dbReference type="Proteomes" id="UP000275408"/>
    </source>
</evidence>
<dbReference type="Gene3D" id="3.30.160.60">
    <property type="entry name" value="Classic Zinc Finger"/>
    <property type="match status" value="1"/>
</dbReference>
<reference evidence="2 3" key="1">
    <citation type="journal article" date="2018" name="Sci. Rep.">
        <title>Comparative analysis of the Pocillopora damicornis genome highlights role of immune system in coral evolution.</title>
        <authorList>
            <person name="Cunning R."/>
            <person name="Bay R.A."/>
            <person name="Gillette P."/>
            <person name="Baker A.C."/>
            <person name="Traylor-Knowles N."/>
        </authorList>
    </citation>
    <scope>NUCLEOTIDE SEQUENCE [LARGE SCALE GENOMIC DNA]</scope>
    <source>
        <strain evidence="2">RSMAS</strain>
        <tissue evidence="2">Whole animal</tissue>
    </source>
</reference>
<protein>
    <recommendedName>
        <fullName evidence="1">B box-type domain-containing protein</fullName>
    </recommendedName>
</protein>
<comment type="caution">
    <text evidence="2">The sequence shown here is derived from an EMBL/GenBank/DDBJ whole genome shotgun (WGS) entry which is preliminary data.</text>
</comment>
<accession>A0A3M6TYX2</accession>
<sequence length="154" mass="17608">MRKLRQTKVSTVFSAVHCGVTSVSLCITYSEQIKIDHRVLALKDFEDQDIEDVLKRSVFYSRQGHEKKELEFFCEKCEETVRSSCVVTAHDGHVKVLLEQAANEKKLQVMFAIESRKAKVQKMRNEISKIDEHCDNIEANVAKVKGTHNSLLKA</sequence>
<evidence type="ECO:0000259" key="1">
    <source>
        <dbReference type="Pfam" id="PF00643"/>
    </source>
</evidence>
<keyword evidence="3" id="KW-1185">Reference proteome</keyword>
<feature type="domain" description="B box-type" evidence="1">
    <location>
        <begin position="65"/>
        <end position="95"/>
    </location>
</feature>
<dbReference type="InterPro" id="IPR000315">
    <property type="entry name" value="Znf_B-box"/>
</dbReference>
<dbReference type="AlphaFoldDB" id="A0A3M6TYX2"/>
<dbReference type="GO" id="GO:0008270">
    <property type="term" value="F:zinc ion binding"/>
    <property type="evidence" value="ECO:0007669"/>
    <property type="project" value="InterPro"/>
</dbReference>
<name>A0A3M6TYX2_POCDA</name>
<dbReference type="Proteomes" id="UP000275408">
    <property type="component" value="Unassembled WGS sequence"/>
</dbReference>
<gene>
    <name evidence="2" type="ORF">pdam_00020934</name>
</gene>
<evidence type="ECO:0000313" key="2">
    <source>
        <dbReference type="EMBL" id="RMX46546.1"/>
    </source>
</evidence>